<feature type="compositionally biased region" description="Low complexity" evidence="1">
    <location>
        <begin position="446"/>
        <end position="456"/>
    </location>
</feature>
<accession>A0AAD9YWM5</accession>
<dbReference type="AlphaFoldDB" id="A0AAD9YWM5"/>
<proteinExistence type="predicted"/>
<evidence type="ECO:0000313" key="4">
    <source>
        <dbReference type="EMBL" id="KAK2779683.1"/>
    </source>
</evidence>
<protein>
    <submittedName>
        <fullName evidence="4">Uncharacterized protein</fullName>
    </submittedName>
</protein>
<feature type="compositionally biased region" description="Low complexity" evidence="1">
    <location>
        <begin position="188"/>
        <end position="241"/>
    </location>
</feature>
<dbReference type="Proteomes" id="UP001281614">
    <property type="component" value="Unassembled WGS sequence"/>
</dbReference>
<reference evidence="4" key="1">
    <citation type="submission" date="2023-02" db="EMBL/GenBank/DDBJ databases">
        <title>Colletotrichum kahawae CIFC_Que2 genome sequencing and assembly.</title>
        <authorList>
            <person name="Baroncelli R."/>
        </authorList>
    </citation>
    <scope>NUCLEOTIDE SEQUENCE</scope>
    <source>
        <strain evidence="4">CIFC_Que2</strain>
    </source>
</reference>
<dbReference type="EMBL" id="VYYT01000002">
    <property type="protein sequence ID" value="KAK2779683.1"/>
    <property type="molecule type" value="Genomic_DNA"/>
</dbReference>
<keyword evidence="3" id="KW-0732">Signal</keyword>
<feature type="compositionally biased region" description="Gly residues" evidence="1">
    <location>
        <begin position="388"/>
        <end position="407"/>
    </location>
</feature>
<keyword evidence="2" id="KW-0472">Membrane</keyword>
<name>A0AAD9YWM5_COLKA</name>
<keyword evidence="2" id="KW-1133">Transmembrane helix</keyword>
<feature type="transmembrane region" description="Helical" evidence="2">
    <location>
        <begin position="259"/>
        <end position="280"/>
    </location>
</feature>
<feature type="chain" id="PRO_5042242973" evidence="3">
    <location>
        <begin position="29"/>
        <end position="491"/>
    </location>
</feature>
<keyword evidence="5" id="KW-1185">Reference proteome</keyword>
<organism evidence="4 5">
    <name type="scientific">Colletotrichum kahawae</name>
    <name type="common">Coffee berry disease fungus</name>
    <dbReference type="NCBI Taxonomy" id="34407"/>
    <lineage>
        <taxon>Eukaryota</taxon>
        <taxon>Fungi</taxon>
        <taxon>Dikarya</taxon>
        <taxon>Ascomycota</taxon>
        <taxon>Pezizomycotina</taxon>
        <taxon>Sordariomycetes</taxon>
        <taxon>Hypocreomycetidae</taxon>
        <taxon>Glomerellales</taxon>
        <taxon>Glomerellaceae</taxon>
        <taxon>Colletotrichum</taxon>
        <taxon>Colletotrichum gloeosporioides species complex</taxon>
    </lineage>
</organism>
<evidence type="ECO:0000256" key="3">
    <source>
        <dbReference type="SAM" id="SignalP"/>
    </source>
</evidence>
<keyword evidence="2" id="KW-0812">Transmembrane</keyword>
<feature type="region of interest" description="Disordered" evidence="1">
    <location>
        <begin position="434"/>
        <end position="491"/>
    </location>
</feature>
<evidence type="ECO:0000256" key="2">
    <source>
        <dbReference type="SAM" id="Phobius"/>
    </source>
</evidence>
<comment type="caution">
    <text evidence="4">The sequence shown here is derived from an EMBL/GenBank/DDBJ whole genome shotgun (WGS) entry which is preliminary data.</text>
</comment>
<feature type="region of interest" description="Disordered" evidence="1">
    <location>
        <begin position="386"/>
        <end position="412"/>
    </location>
</feature>
<feature type="region of interest" description="Disordered" evidence="1">
    <location>
        <begin position="188"/>
        <end position="250"/>
    </location>
</feature>
<feature type="signal peptide" evidence="3">
    <location>
        <begin position="1"/>
        <end position="28"/>
    </location>
</feature>
<evidence type="ECO:0000313" key="5">
    <source>
        <dbReference type="Proteomes" id="UP001281614"/>
    </source>
</evidence>
<evidence type="ECO:0000256" key="1">
    <source>
        <dbReference type="SAM" id="MobiDB-lite"/>
    </source>
</evidence>
<sequence length="491" mass="49958">MVSRDFFRLPPAAAALVLLSNLLTTADAVAVLPQKTQHLPFRVLDVVDWPLQTPMPWLGRRQDSSTNTVCGYIGGDPGFAATCSAGSHCAMDASVSAVGCCPNGVACTTGVYTSCVDQSSPTPSAYDPYVYTCQGSNVCYKNTYDGGAYQYGCGTSSQGFYVAATASGLSTTVSITRVSGIVTKAASTASSSSSGSSSGSSSDSSTSSSSSTTTSSSSSSSSPTSQAPSSTSSRPAASGGPHSPPTQAQQDAALARNGGIIGGTVAGAAIFVAIVSVAFWMGKRKGRNQRVGPGQGKGPSFIRYNIPSRLITTLPHVPTSASPSFIIRSETLTHIPSPMTNQKAFTPVPGQDTMFDQAGYGHPSMMPGAHGTTTSITGGNAAHSGGSVKSGGAGGAVASGAVRSGGGGEDEIPLTHQNEMTEFLRGYHEAISRPEGEEVRQGSAGGASTATGATATEFGASPNANAGGADIAEERPLWQQNRRQSRNLMWM</sequence>
<gene>
    <name evidence="4" type="ORF">CKAH01_03031</name>
</gene>